<name>A0A511B658_9PROT</name>
<comment type="caution">
    <text evidence="7">The sequence shown here is derived from an EMBL/GenBank/DDBJ whole genome shotgun (WGS) entry which is preliminary data.</text>
</comment>
<feature type="transmembrane region" description="Helical" evidence="5">
    <location>
        <begin position="466"/>
        <end position="487"/>
    </location>
</feature>
<feature type="transmembrane region" description="Helical" evidence="5">
    <location>
        <begin position="328"/>
        <end position="347"/>
    </location>
</feature>
<feature type="transmembrane region" description="Helical" evidence="5">
    <location>
        <begin position="233"/>
        <end position="252"/>
    </location>
</feature>
<dbReference type="RefSeq" id="WP_146860068.1">
    <property type="nucleotide sequence ID" value="NZ_BARK01000029.1"/>
</dbReference>
<evidence type="ECO:0000259" key="6">
    <source>
        <dbReference type="PROSITE" id="PS50928"/>
    </source>
</evidence>
<feature type="transmembrane region" description="Helical" evidence="5">
    <location>
        <begin position="418"/>
        <end position="441"/>
    </location>
</feature>
<dbReference type="SUPFAM" id="SSF161098">
    <property type="entry name" value="MetI-like"/>
    <property type="match status" value="2"/>
</dbReference>
<sequence>MTGSPMAMPLRIMHRWRQRMSGVELSILFCATAFALLVVHRGPVPPVLSAAPPGAVLSLGQALLRMGALTLVHVVLSLQIVVLGSLILSGAACHWPRFRSFLVPALSVARAVPGLGLIGMIGAVASPSLTIMLVAASSMIWRIVTAVLDAEDTLPLALDEVATGLRMTGWQRFWRLQIPMSVPLSTFRAIQAMPAFWVRLIASEGLMMLMNHEASGGCGAEILRATLDHHVSGIVEGSLLVLVLIVLVDQCIMRPMTGWSQRYRPEGPVHERSRQQSWLLGVWRRTKALLWLSEGIGAALTWIGNWRIGHAHTVNSASSGRVQRLPEAVFPTLSLLLLAYAIHHAGLFRLLSSDLAESVLTFAHVCGTLFLCVLVWVPLGLFISERGSSLSSPFRNAVAACGLFPAVLLYPLCRELGLNSAVILLFLGAHWLVGIVVLDAAKAIPSGLRQVATGLRLRGSLLWRRLLLPAIAPELCGGLLTAVVPVWNAVMVAEAFVPAESGLGARLLSEVLDGALGAQILALMLLTLLSMLLDRLVLQPLAVNAAQKYTL</sequence>
<dbReference type="InterPro" id="IPR000515">
    <property type="entry name" value="MetI-like"/>
</dbReference>
<accession>A0A511B658</accession>
<keyword evidence="3 5" id="KW-1133">Transmembrane helix</keyword>
<dbReference type="GO" id="GO:0055085">
    <property type="term" value="P:transmembrane transport"/>
    <property type="evidence" value="ECO:0007669"/>
    <property type="project" value="InterPro"/>
</dbReference>
<dbReference type="PROSITE" id="PS50928">
    <property type="entry name" value="ABC_TM1"/>
    <property type="match status" value="1"/>
</dbReference>
<dbReference type="AlphaFoldDB" id="A0A511B658"/>
<protein>
    <submittedName>
        <fullName evidence="7">Transporter</fullName>
    </submittedName>
</protein>
<dbReference type="InterPro" id="IPR035906">
    <property type="entry name" value="MetI-like_sf"/>
</dbReference>
<dbReference type="Gene3D" id="1.10.3720.10">
    <property type="entry name" value="MetI-like"/>
    <property type="match status" value="2"/>
</dbReference>
<dbReference type="OrthoDB" id="9806809at2"/>
<dbReference type="EMBL" id="BJVA01000005">
    <property type="protein sequence ID" value="GEK95945.1"/>
    <property type="molecule type" value="Genomic_DNA"/>
</dbReference>
<keyword evidence="8" id="KW-1185">Reference proteome</keyword>
<feature type="transmembrane region" description="Helical" evidence="5">
    <location>
        <begin position="516"/>
        <end position="538"/>
    </location>
</feature>
<feature type="transmembrane region" description="Helical" evidence="5">
    <location>
        <begin position="101"/>
        <end position="123"/>
    </location>
</feature>
<evidence type="ECO:0000256" key="2">
    <source>
        <dbReference type="ARBA" id="ARBA00022692"/>
    </source>
</evidence>
<organism evidence="7 8">
    <name type="scientific">Gluconobacter kanchanaburiensis NBRC 103587</name>
    <dbReference type="NCBI Taxonomy" id="1307948"/>
    <lineage>
        <taxon>Bacteria</taxon>
        <taxon>Pseudomonadati</taxon>
        <taxon>Pseudomonadota</taxon>
        <taxon>Alphaproteobacteria</taxon>
        <taxon>Acetobacterales</taxon>
        <taxon>Acetobacteraceae</taxon>
        <taxon>Gluconobacter</taxon>
    </lineage>
</organism>
<evidence type="ECO:0000256" key="5">
    <source>
        <dbReference type="SAM" id="Phobius"/>
    </source>
</evidence>
<dbReference type="GO" id="GO:0005886">
    <property type="term" value="C:plasma membrane"/>
    <property type="evidence" value="ECO:0007669"/>
    <property type="project" value="UniProtKB-SubCell"/>
</dbReference>
<dbReference type="PANTHER" id="PTHR42744">
    <property type="entry name" value="BINDING-PROTEIN-DEPENDENT TRANSPORT SYSTEMS INNER MEMBRANE COMPONENT"/>
    <property type="match status" value="1"/>
</dbReference>
<feature type="transmembrane region" description="Helical" evidence="5">
    <location>
        <begin position="394"/>
        <end position="412"/>
    </location>
</feature>
<feature type="domain" description="ABC transmembrane type-1" evidence="6">
    <location>
        <begin position="358"/>
        <end position="537"/>
    </location>
</feature>
<reference evidence="7 8" key="1">
    <citation type="submission" date="2019-07" db="EMBL/GenBank/DDBJ databases">
        <title>Whole genome shotgun sequence of Gluconobacter kanchanaburiensis NBRC 103587.</title>
        <authorList>
            <person name="Hosoyama A."/>
            <person name="Uohara A."/>
            <person name="Ohji S."/>
            <person name="Ichikawa N."/>
        </authorList>
    </citation>
    <scope>NUCLEOTIDE SEQUENCE [LARGE SCALE GENOMIC DNA]</scope>
    <source>
        <strain evidence="7 8">NBRC 103587</strain>
    </source>
</reference>
<dbReference type="Proteomes" id="UP000321079">
    <property type="component" value="Unassembled WGS sequence"/>
</dbReference>
<evidence type="ECO:0000256" key="3">
    <source>
        <dbReference type="ARBA" id="ARBA00022989"/>
    </source>
</evidence>
<gene>
    <name evidence="7" type="ORF">GKA01_11420</name>
</gene>
<evidence type="ECO:0000256" key="1">
    <source>
        <dbReference type="ARBA" id="ARBA00004651"/>
    </source>
</evidence>
<keyword evidence="2 5" id="KW-0812">Transmembrane</keyword>
<proteinExistence type="predicted"/>
<evidence type="ECO:0000313" key="7">
    <source>
        <dbReference type="EMBL" id="GEK95945.1"/>
    </source>
</evidence>
<evidence type="ECO:0000256" key="4">
    <source>
        <dbReference type="ARBA" id="ARBA00023136"/>
    </source>
</evidence>
<keyword evidence="4 5" id="KW-0472">Membrane</keyword>
<feature type="transmembrane region" description="Helical" evidence="5">
    <location>
        <begin position="66"/>
        <end position="89"/>
    </location>
</feature>
<dbReference type="PANTHER" id="PTHR42744:SF1">
    <property type="entry name" value="BINDING-PROTEIN-DEPENDENT TRANSPORT SYSTEMS INNER MEMBRANE COMPONENT"/>
    <property type="match status" value="1"/>
</dbReference>
<feature type="transmembrane region" description="Helical" evidence="5">
    <location>
        <begin position="359"/>
        <end position="382"/>
    </location>
</feature>
<evidence type="ECO:0000313" key="8">
    <source>
        <dbReference type="Proteomes" id="UP000321079"/>
    </source>
</evidence>
<comment type="subcellular location">
    <subcellularLocation>
        <location evidence="1">Cell membrane</location>
        <topology evidence="1">Multi-pass membrane protein</topology>
    </subcellularLocation>
</comment>